<comment type="caution">
    <text evidence="2">The sequence shown here is derived from an EMBL/GenBank/DDBJ whole genome shotgun (WGS) entry which is preliminary data.</text>
</comment>
<evidence type="ECO:0000256" key="1">
    <source>
        <dbReference type="SAM" id="Phobius"/>
    </source>
</evidence>
<keyword evidence="1" id="KW-0472">Membrane</keyword>
<accession>A0AAW1REI2</accession>
<dbReference type="Pfam" id="PF09991">
    <property type="entry name" value="DUF2232"/>
    <property type="match status" value="1"/>
</dbReference>
<proteinExistence type="predicted"/>
<dbReference type="EMBL" id="JALJOU010000042">
    <property type="protein sequence ID" value="KAK9832073.1"/>
    <property type="molecule type" value="Genomic_DNA"/>
</dbReference>
<name>A0AAW1REI2_9CHLO</name>
<dbReference type="Proteomes" id="UP001445335">
    <property type="component" value="Unassembled WGS sequence"/>
</dbReference>
<protein>
    <recommendedName>
        <fullName evidence="4">DUF2062 domain-containing protein</fullName>
    </recommendedName>
</protein>
<keyword evidence="1" id="KW-0812">Transmembrane</keyword>
<gene>
    <name evidence="2" type="ORF">WJX81_004098</name>
</gene>
<reference evidence="2 3" key="1">
    <citation type="journal article" date="2024" name="Nat. Commun.">
        <title>Phylogenomics reveals the evolutionary origins of lichenization in chlorophyte algae.</title>
        <authorList>
            <person name="Puginier C."/>
            <person name="Libourel C."/>
            <person name="Otte J."/>
            <person name="Skaloud P."/>
            <person name="Haon M."/>
            <person name="Grisel S."/>
            <person name="Petersen M."/>
            <person name="Berrin J.G."/>
            <person name="Delaux P.M."/>
            <person name="Dal Grande F."/>
            <person name="Keller J."/>
        </authorList>
    </citation>
    <scope>NUCLEOTIDE SEQUENCE [LARGE SCALE GENOMIC DNA]</scope>
    <source>
        <strain evidence="2 3">SAG 245.80</strain>
    </source>
</reference>
<evidence type="ECO:0000313" key="3">
    <source>
        <dbReference type="Proteomes" id="UP001445335"/>
    </source>
</evidence>
<keyword evidence="1" id="KW-1133">Transmembrane helix</keyword>
<feature type="transmembrane region" description="Helical" evidence="1">
    <location>
        <begin position="49"/>
        <end position="70"/>
    </location>
</feature>
<sequence>MHLLNRRPLAGALGGPLLLLGPVQAATYLLNHGLLAGVLGALLARRAPWALGIPVAAGVRVAGQLGFLALSSWTVNENLWALLLTNVYSLLDQMAAMVGASGAPPPTFVVVTIAVLLAVNALLFTSLMYVLYAVFLRALGYPVANVPAWVERKVFKGQFTA</sequence>
<evidence type="ECO:0000313" key="2">
    <source>
        <dbReference type="EMBL" id="KAK9832073.1"/>
    </source>
</evidence>
<keyword evidence="3" id="KW-1185">Reference proteome</keyword>
<dbReference type="InterPro" id="IPR018710">
    <property type="entry name" value="DUF2232"/>
</dbReference>
<feature type="transmembrane region" description="Helical" evidence="1">
    <location>
        <begin position="108"/>
        <end position="132"/>
    </location>
</feature>
<dbReference type="PANTHER" id="PTHR37185:SF3">
    <property type="entry name" value="MEMBRANE PROTEIN"/>
    <property type="match status" value="1"/>
</dbReference>
<dbReference type="AlphaFoldDB" id="A0AAW1REI2"/>
<dbReference type="PANTHER" id="PTHR37185">
    <property type="entry name" value="MEMBRANE PROTEIN"/>
    <property type="match status" value="1"/>
</dbReference>
<evidence type="ECO:0008006" key="4">
    <source>
        <dbReference type="Google" id="ProtNLM"/>
    </source>
</evidence>
<organism evidence="2 3">
    <name type="scientific">Elliptochloris bilobata</name>
    <dbReference type="NCBI Taxonomy" id="381761"/>
    <lineage>
        <taxon>Eukaryota</taxon>
        <taxon>Viridiplantae</taxon>
        <taxon>Chlorophyta</taxon>
        <taxon>core chlorophytes</taxon>
        <taxon>Trebouxiophyceae</taxon>
        <taxon>Trebouxiophyceae incertae sedis</taxon>
        <taxon>Elliptochloris clade</taxon>
        <taxon>Elliptochloris</taxon>
    </lineage>
</organism>